<keyword evidence="1" id="KW-1133">Transmembrane helix</keyword>
<dbReference type="EMBL" id="GGEC01001061">
    <property type="protein sequence ID" value="MBW81544.1"/>
    <property type="molecule type" value="Transcribed_RNA"/>
</dbReference>
<reference evidence="2" key="1">
    <citation type="submission" date="2018-02" db="EMBL/GenBank/DDBJ databases">
        <title>Rhizophora mucronata_Transcriptome.</title>
        <authorList>
            <person name="Meera S.P."/>
            <person name="Sreeshan A."/>
            <person name="Augustine A."/>
        </authorList>
    </citation>
    <scope>NUCLEOTIDE SEQUENCE</scope>
    <source>
        <tissue evidence="2">Leaf</tissue>
    </source>
</reference>
<dbReference type="AlphaFoldDB" id="A0A2P2IJZ5"/>
<proteinExistence type="predicted"/>
<keyword evidence="1" id="KW-0472">Membrane</keyword>
<evidence type="ECO:0000313" key="2">
    <source>
        <dbReference type="EMBL" id="MBW81544.1"/>
    </source>
</evidence>
<name>A0A2P2IJZ5_RHIMU</name>
<organism evidence="2">
    <name type="scientific">Rhizophora mucronata</name>
    <name type="common">Asiatic mangrove</name>
    <dbReference type="NCBI Taxonomy" id="61149"/>
    <lineage>
        <taxon>Eukaryota</taxon>
        <taxon>Viridiplantae</taxon>
        <taxon>Streptophyta</taxon>
        <taxon>Embryophyta</taxon>
        <taxon>Tracheophyta</taxon>
        <taxon>Spermatophyta</taxon>
        <taxon>Magnoliopsida</taxon>
        <taxon>eudicotyledons</taxon>
        <taxon>Gunneridae</taxon>
        <taxon>Pentapetalae</taxon>
        <taxon>rosids</taxon>
        <taxon>fabids</taxon>
        <taxon>Malpighiales</taxon>
        <taxon>Rhizophoraceae</taxon>
        <taxon>Rhizophora</taxon>
    </lineage>
</organism>
<keyword evidence="1" id="KW-0812">Transmembrane</keyword>
<sequence>MIKGPAFVDHPPFNQISAKPMSLNYYVYLFFGWILFCCSFH</sequence>
<evidence type="ECO:0000256" key="1">
    <source>
        <dbReference type="SAM" id="Phobius"/>
    </source>
</evidence>
<accession>A0A2P2IJZ5</accession>
<protein>
    <submittedName>
        <fullName evidence="2">Uncharacterized protein</fullName>
    </submittedName>
</protein>
<feature type="transmembrane region" description="Helical" evidence="1">
    <location>
        <begin position="23"/>
        <end position="40"/>
    </location>
</feature>